<dbReference type="AlphaFoldDB" id="A0A317Z4N2"/>
<dbReference type="InterPro" id="IPR000397">
    <property type="entry name" value="Heat_shock_Hsp33"/>
</dbReference>
<dbReference type="GO" id="GO:0044183">
    <property type="term" value="F:protein folding chaperone"/>
    <property type="evidence" value="ECO:0007669"/>
    <property type="project" value="TreeGrafter"/>
</dbReference>
<comment type="caution">
    <text evidence="1">The sequence shown here is derived from an EMBL/GenBank/DDBJ whole genome shotgun (WGS) entry which is preliminary data.</text>
</comment>
<dbReference type="Gene3D" id="3.55.30.10">
    <property type="entry name" value="Hsp33 domain"/>
    <property type="match status" value="1"/>
</dbReference>
<reference evidence="1 2" key="1">
    <citation type="journal article" date="2018" name="Vet. Microbiol.">
        <title>Clonal diversity and geographic distribution of methicillin-resistant Staphylococcus pseudintermedius from Australian animals: Discovery of novel sequence types.</title>
        <authorList>
            <person name="Worthing K.A."/>
            <person name="Abraham S."/>
            <person name="Coombs G.W."/>
            <person name="Pang S."/>
            <person name="Saputra S."/>
            <person name="Jordan D."/>
            <person name="Trott D.J."/>
            <person name="Norris J.M."/>
        </authorList>
    </citation>
    <scope>NUCLEOTIDE SEQUENCE [LARGE SCALE GENOMIC DNA]</scope>
    <source>
        <strain evidence="1 2">ST71 3</strain>
    </source>
</reference>
<feature type="non-terminal residue" evidence="1">
    <location>
        <position position="79"/>
    </location>
</feature>
<dbReference type="PANTHER" id="PTHR30111">
    <property type="entry name" value="33 KDA CHAPERONIN"/>
    <property type="match status" value="1"/>
</dbReference>
<dbReference type="SUPFAM" id="SSF64397">
    <property type="entry name" value="Hsp33 domain"/>
    <property type="match status" value="1"/>
</dbReference>
<organism evidence="1 2">
    <name type="scientific">Staphylococcus pseudintermedius</name>
    <dbReference type="NCBI Taxonomy" id="283734"/>
    <lineage>
        <taxon>Bacteria</taxon>
        <taxon>Bacillati</taxon>
        <taxon>Bacillota</taxon>
        <taxon>Bacilli</taxon>
        <taxon>Bacillales</taxon>
        <taxon>Staphylococcaceae</taxon>
        <taxon>Staphylococcus</taxon>
        <taxon>Staphylococcus intermedius group</taxon>
    </lineage>
</organism>
<dbReference type="Proteomes" id="UP000246351">
    <property type="component" value="Unassembled WGS sequence"/>
</dbReference>
<proteinExistence type="predicted"/>
<accession>A0A317Z4N2</accession>
<evidence type="ECO:0000313" key="2">
    <source>
        <dbReference type="Proteomes" id="UP000246351"/>
    </source>
</evidence>
<dbReference type="GO" id="GO:0005737">
    <property type="term" value="C:cytoplasm"/>
    <property type="evidence" value="ECO:0007669"/>
    <property type="project" value="InterPro"/>
</dbReference>
<protein>
    <submittedName>
        <fullName evidence="1">Hsp33 family molecular chaperone HslO</fullName>
    </submittedName>
</protein>
<dbReference type="GO" id="GO:0042026">
    <property type="term" value="P:protein refolding"/>
    <property type="evidence" value="ECO:0007669"/>
    <property type="project" value="TreeGrafter"/>
</dbReference>
<evidence type="ECO:0000313" key="1">
    <source>
        <dbReference type="EMBL" id="PWZ95668.1"/>
    </source>
</evidence>
<sequence length="79" mass="8529">MTHDYLVKALAFNGEIRAYSVNATETIQEAQKRHYTWPTASAALGRTMTASLMMGAMLKGDQKLTVTVDGDGPIGKIIA</sequence>
<name>A0A317Z4N2_STAPS</name>
<dbReference type="EMBL" id="QEIV01001622">
    <property type="protein sequence ID" value="PWZ95668.1"/>
    <property type="molecule type" value="Genomic_DNA"/>
</dbReference>
<dbReference type="Pfam" id="PF01430">
    <property type="entry name" value="HSP33"/>
    <property type="match status" value="1"/>
</dbReference>
<gene>
    <name evidence="1" type="ORF">DD924_15105</name>
</gene>
<dbReference type="PANTHER" id="PTHR30111:SF1">
    <property type="entry name" value="33 KDA CHAPERONIN"/>
    <property type="match status" value="1"/>
</dbReference>
<dbReference type="GO" id="GO:0051082">
    <property type="term" value="F:unfolded protein binding"/>
    <property type="evidence" value="ECO:0007669"/>
    <property type="project" value="InterPro"/>
</dbReference>
<dbReference type="InterPro" id="IPR016153">
    <property type="entry name" value="Heat_shock_Hsp33_N"/>
</dbReference>